<dbReference type="Proteomes" id="UP000027341">
    <property type="component" value="Unassembled WGS sequence"/>
</dbReference>
<evidence type="ECO:0000313" key="2">
    <source>
        <dbReference type="Proteomes" id="UP000027341"/>
    </source>
</evidence>
<name>A0A066ZWE6_HYDMR</name>
<evidence type="ECO:0008006" key="3">
    <source>
        <dbReference type="Google" id="ProtNLM"/>
    </source>
</evidence>
<comment type="caution">
    <text evidence="1">The sequence shown here is derived from an EMBL/GenBank/DDBJ whole genome shotgun (WGS) entry which is preliminary data.</text>
</comment>
<dbReference type="InterPro" id="IPR010982">
    <property type="entry name" value="Lambda_DNA-bd_dom_sf"/>
</dbReference>
<dbReference type="SUPFAM" id="SSF47413">
    <property type="entry name" value="lambda repressor-like DNA-binding domains"/>
    <property type="match status" value="1"/>
</dbReference>
<protein>
    <recommendedName>
        <fullName evidence="3">Regulatory protein</fullName>
    </recommendedName>
</protein>
<dbReference type="RefSeq" id="WP_029913079.1">
    <property type="nucleotide sequence ID" value="NZ_AP020335.1"/>
</dbReference>
<evidence type="ECO:0000313" key="1">
    <source>
        <dbReference type="EMBL" id="KDN96599.1"/>
    </source>
</evidence>
<dbReference type="AlphaFoldDB" id="A0A066ZWE6"/>
<dbReference type="Pfam" id="PF15943">
    <property type="entry name" value="YdaS_toxin"/>
    <property type="match status" value="1"/>
</dbReference>
<dbReference type="EMBL" id="JMIU01000001">
    <property type="protein sequence ID" value="KDN96599.1"/>
    <property type="molecule type" value="Genomic_DNA"/>
</dbReference>
<dbReference type="STRING" id="28885.EI16_10120"/>
<organism evidence="1 2">
    <name type="scientific">Hydrogenovibrio marinus</name>
    <dbReference type="NCBI Taxonomy" id="28885"/>
    <lineage>
        <taxon>Bacteria</taxon>
        <taxon>Pseudomonadati</taxon>
        <taxon>Pseudomonadota</taxon>
        <taxon>Gammaproteobacteria</taxon>
        <taxon>Thiotrichales</taxon>
        <taxon>Piscirickettsiaceae</taxon>
        <taxon>Hydrogenovibrio</taxon>
    </lineage>
</organism>
<dbReference type="Gene3D" id="1.10.260.40">
    <property type="entry name" value="lambda repressor-like DNA-binding domains"/>
    <property type="match status" value="1"/>
</dbReference>
<sequence length="74" mass="8252">MNQVNVEQIIEAAGGVSAVSERLAISYEAVRKWVVKNRIPAERVMVISIMTNEQYSPESIRPDVFLKSFLLGTA</sequence>
<dbReference type="InterPro" id="IPR059216">
    <property type="entry name" value="LeuA_carph_isopro_dom"/>
</dbReference>
<gene>
    <name evidence="1" type="ORF">EI16_10120</name>
</gene>
<proteinExistence type="predicted"/>
<accession>A0A066ZWE6</accession>
<dbReference type="NCBIfam" id="NF046037">
    <property type="entry name" value="carphisopro"/>
    <property type="match status" value="1"/>
</dbReference>
<reference evidence="1 2" key="1">
    <citation type="submission" date="2014-04" db="EMBL/GenBank/DDBJ databases">
        <title>Draft genome sequence of Hydrogenovibrio marinus MH-110, a model organism for aerobic H2 metabolism.</title>
        <authorList>
            <person name="Cha H.J."/>
            <person name="Jo B.H."/>
            <person name="Hwang B.H."/>
        </authorList>
    </citation>
    <scope>NUCLEOTIDE SEQUENCE [LARGE SCALE GENOMIC DNA]</scope>
    <source>
        <strain evidence="1 2">MH-110</strain>
    </source>
</reference>
<dbReference type="InterPro" id="IPR031856">
    <property type="entry name" value="YdaS_toxin-like"/>
</dbReference>
<keyword evidence="2" id="KW-1185">Reference proteome</keyword>
<dbReference type="GO" id="GO:0003677">
    <property type="term" value="F:DNA binding"/>
    <property type="evidence" value="ECO:0007669"/>
    <property type="project" value="InterPro"/>
</dbReference>